<sequence length="234" mass="26757">MFRKSKHAALNNAGVETMACSLNPRPWPVVSKSCLCHSDGIKDTLTSFTEITWNTFKDAAFPRKYTIYGNMEGKWDTGPFGGYHRSCYQMYTAKSHIERVVRKRKSEEISDDEDNSEMQRELPLTRYSLQSTNIKSCIICQAEKTDSKDRRRKEKLTTCQTLTAGESLVNAATIRDDQRLLVALDGQDLIALEVCYHRSCYRSYTNVKIPEESKNQNDEAENSDLRGSISRTKE</sequence>
<dbReference type="AlphaFoldDB" id="A0A9W9YK86"/>
<keyword evidence="3" id="KW-1185">Reference proteome</keyword>
<protein>
    <submittedName>
        <fullName evidence="2">Uncharacterized protein</fullName>
    </submittedName>
</protein>
<feature type="region of interest" description="Disordered" evidence="1">
    <location>
        <begin position="211"/>
        <end position="234"/>
    </location>
</feature>
<dbReference type="OrthoDB" id="5989318at2759"/>
<name>A0A9W9YK86_9CNID</name>
<evidence type="ECO:0000313" key="2">
    <source>
        <dbReference type="EMBL" id="KAJ7355009.1"/>
    </source>
</evidence>
<dbReference type="Proteomes" id="UP001163046">
    <property type="component" value="Unassembled WGS sequence"/>
</dbReference>
<evidence type="ECO:0000313" key="3">
    <source>
        <dbReference type="Proteomes" id="UP001163046"/>
    </source>
</evidence>
<reference evidence="2" key="1">
    <citation type="submission" date="2023-01" db="EMBL/GenBank/DDBJ databases">
        <title>Genome assembly of the deep-sea coral Lophelia pertusa.</title>
        <authorList>
            <person name="Herrera S."/>
            <person name="Cordes E."/>
        </authorList>
    </citation>
    <scope>NUCLEOTIDE SEQUENCE</scope>
    <source>
        <strain evidence="2">USNM1676648</strain>
        <tissue evidence="2">Polyp</tissue>
    </source>
</reference>
<proteinExistence type="predicted"/>
<comment type="caution">
    <text evidence="2">The sequence shown here is derived from an EMBL/GenBank/DDBJ whole genome shotgun (WGS) entry which is preliminary data.</text>
</comment>
<accession>A0A9W9YK86</accession>
<evidence type="ECO:0000256" key="1">
    <source>
        <dbReference type="SAM" id="MobiDB-lite"/>
    </source>
</evidence>
<dbReference type="EMBL" id="MU827329">
    <property type="protein sequence ID" value="KAJ7355009.1"/>
    <property type="molecule type" value="Genomic_DNA"/>
</dbReference>
<organism evidence="2 3">
    <name type="scientific">Desmophyllum pertusum</name>
    <dbReference type="NCBI Taxonomy" id="174260"/>
    <lineage>
        <taxon>Eukaryota</taxon>
        <taxon>Metazoa</taxon>
        <taxon>Cnidaria</taxon>
        <taxon>Anthozoa</taxon>
        <taxon>Hexacorallia</taxon>
        <taxon>Scleractinia</taxon>
        <taxon>Caryophylliina</taxon>
        <taxon>Caryophylliidae</taxon>
        <taxon>Desmophyllum</taxon>
    </lineage>
</organism>
<dbReference type="PANTHER" id="PTHR47018">
    <property type="entry name" value="CXC DOMAIN-CONTAINING PROTEIN-RELATED"/>
    <property type="match status" value="1"/>
</dbReference>
<gene>
    <name evidence="2" type="ORF">OS493_028676</name>
</gene>